<comment type="caution">
    <text evidence="1">The sequence shown here is derived from an EMBL/GenBank/DDBJ whole genome shotgun (WGS) entry which is preliminary data.</text>
</comment>
<sequence length="149" mass="15968">MLLQEEIDRLLKKPAVLGAIVISRLGTVISSSFDAEETKAKIAPLKSLLDTASSLCCQAGSSVSVDAVEPLESTLTASNPDTINNPNSPSKSKAFVNDYNLAQNSTAQNSSSNDSPLQFISIKSKLYEVLVCPSDEYVLVTFQKASKLR</sequence>
<protein>
    <recommendedName>
        <fullName evidence="3">Roadblock/LAMTOR2 domain-containing protein</fullName>
    </recommendedName>
</protein>
<keyword evidence="2" id="KW-1185">Reference proteome</keyword>
<organism evidence="1 2">
    <name type="scientific">Smittium simulii</name>
    <dbReference type="NCBI Taxonomy" id="133385"/>
    <lineage>
        <taxon>Eukaryota</taxon>
        <taxon>Fungi</taxon>
        <taxon>Fungi incertae sedis</taxon>
        <taxon>Zoopagomycota</taxon>
        <taxon>Kickxellomycotina</taxon>
        <taxon>Harpellomycetes</taxon>
        <taxon>Harpellales</taxon>
        <taxon>Legeriomycetaceae</taxon>
        <taxon>Smittium</taxon>
    </lineage>
</organism>
<proteinExistence type="predicted"/>
<evidence type="ECO:0000313" key="2">
    <source>
        <dbReference type="Proteomes" id="UP000245383"/>
    </source>
</evidence>
<dbReference type="Gene3D" id="3.30.450.30">
    <property type="entry name" value="Dynein light chain 2a, cytoplasmic"/>
    <property type="match status" value="1"/>
</dbReference>
<dbReference type="STRING" id="133385.A0A2T9YUL0"/>
<evidence type="ECO:0008006" key="3">
    <source>
        <dbReference type="Google" id="ProtNLM"/>
    </source>
</evidence>
<dbReference type="AlphaFoldDB" id="A0A2T9YUL0"/>
<dbReference type="OrthoDB" id="9985637at2759"/>
<dbReference type="SUPFAM" id="SSF103196">
    <property type="entry name" value="Roadblock/LC7 domain"/>
    <property type="match status" value="1"/>
</dbReference>
<name>A0A2T9YUL0_9FUNG</name>
<dbReference type="Proteomes" id="UP000245383">
    <property type="component" value="Unassembled WGS sequence"/>
</dbReference>
<dbReference type="PANTHER" id="PTHR10779">
    <property type="entry name" value="DYNEIN LIGHT CHAIN ROADBLOCK"/>
    <property type="match status" value="1"/>
</dbReference>
<dbReference type="EMBL" id="MBFR01000042">
    <property type="protein sequence ID" value="PVU96033.1"/>
    <property type="molecule type" value="Genomic_DNA"/>
</dbReference>
<gene>
    <name evidence="1" type="ORF">BB561_001435</name>
</gene>
<accession>A0A2T9YUL0</accession>
<evidence type="ECO:0000313" key="1">
    <source>
        <dbReference type="EMBL" id="PVU96033.1"/>
    </source>
</evidence>
<reference evidence="1 2" key="1">
    <citation type="journal article" date="2018" name="MBio">
        <title>Comparative Genomics Reveals the Core Gene Toolbox for the Fungus-Insect Symbiosis.</title>
        <authorList>
            <person name="Wang Y."/>
            <person name="Stata M."/>
            <person name="Wang W."/>
            <person name="Stajich J.E."/>
            <person name="White M.M."/>
            <person name="Moncalvo J.M."/>
        </authorList>
    </citation>
    <scope>NUCLEOTIDE SEQUENCE [LARGE SCALE GENOMIC DNA]</scope>
    <source>
        <strain evidence="1 2">SWE-8-4</strain>
    </source>
</reference>